<reference evidence="2 3" key="1">
    <citation type="submission" date="2019-01" db="EMBL/GenBank/DDBJ databases">
        <title>Ktedonosporobacter rubrisoli SCAWS-G2.</title>
        <authorList>
            <person name="Huang Y."/>
            <person name="Yan B."/>
        </authorList>
    </citation>
    <scope>NUCLEOTIDE SEQUENCE [LARGE SCALE GENOMIC DNA]</scope>
    <source>
        <strain evidence="2 3">SCAWS-G2</strain>
    </source>
</reference>
<dbReference type="KEGG" id="kbs:EPA93_01285"/>
<protein>
    <submittedName>
        <fullName evidence="2">Uncharacterized protein</fullName>
    </submittedName>
</protein>
<dbReference type="EMBL" id="CP035758">
    <property type="protein sequence ID" value="QBD74694.1"/>
    <property type="molecule type" value="Genomic_DNA"/>
</dbReference>
<evidence type="ECO:0000313" key="2">
    <source>
        <dbReference type="EMBL" id="QBD74694.1"/>
    </source>
</evidence>
<keyword evidence="1" id="KW-0472">Membrane</keyword>
<keyword evidence="1" id="KW-0812">Transmembrane</keyword>
<sequence>MDTIICAILAILLSLTTLQAMFFYFGMLKVRFIEWVFVNPCSISNLVFLVGSLVFLLSGSWMIMYIAALPLFFFGTQGLFIFSWRGMNLIPQASHLLMTISLLWMIIRSLQQGHFLEATAGLLISILIFTPFIAAQQAYIHKHHDRIQQLLQPETWLKPA</sequence>
<proteinExistence type="predicted"/>
<keyword evidence="3" id="KW-1185">Reference proteome</keyword>
<feature type="transmembrane region" description="Helical" evidence="1">
    <location>
        <begin position="36"/>
        <end position="56"/>
    </location>
</feature>
<dbReference type="OrthoDB" id="1150517at2"/>
<keyword evidence="1" id="KW-1133">Transmembrane helix</keyword>
<evidence type="ECO:0000256" key="1">
    <source>
        <dbReference type="SAM" id="Phobius"/>
    </source>
</evidence>
<organism evidence="2 3">
    <name type="scientific">Ktedonosporobacter rubrisoli</name>
    <dbReference type="NCBI Taxonomy" id="2509675"/>
    <lineage>
        <taxon>Bacteria</taxon>
        <taxon>Bacillati</taxon>
        <taxon>Chloroflexota</taxon>
        <taxon>Ktedonobacteria</taxon>
        <taxon>Ktedonobacterales</taxon>
        <taxon>Ktedonosporobacteraceae</taxon>
        <taxon>Ktedonosporobacter</taxon>
    </lineage>
</organism>
<dbReference type="Proteomes" id="UP000290365">
    <property type="component" value="Chromosome"/>
</dbReference>
<feature type="transmembrane region" description="Helical" evidence="1">
    <location>
        <begin position="119"/>
        <end position="139"/>
    </location>
</feature>
<gene>
    <name evidence="2" type="ORF">EPA93_01285</name>
</gene>
<feature type="transmembrane region" description="Helical" evidence="1">
    <location>
        <begin position="63"/>
        <end position="83"/>
    </location>
</feature>
<dbReference type="AlphaFoldDB" id="A0A4P6JI21"/>
<accession>A0A4P6JI21</accession>
<feature type="transmembrane region" description="Helical" evidence="1">
    <location>
        <begin position="89"/>
        <end position="107"/>
    </location>
</feature>
<evidence type="ECO:0000313" key="3">
    <source>
        <dbReference type="Proteomes" id="UP000290365"/>
    </source>
</evidence>
<dbReference type="RefSeq" id="WP_129885293.1">
    <property type="nucleotide sequence ID" value="NZ_CP035758.1"/>
</dbReference>
<name>A0A4P6JI21_KTERU</name>